<comment type="caution">
    <text evidence="2">The sequence shown here is derived from an EMBL/GenBank/DDBJ whole genome shotgun (WGS) entry which is preliminary data.</text>
</comment>
<organism evidence="2 3">
    <name type="scientific">Pseudoflavonifractor capillosus ATCC 29799</name>
    <dbReference type="NCBI Taxonomy" id="411467"/>
    <lineage>
        <taxon>Bacteria</taxon>
        <taxon>Bacillati</taxon>
        <taxon>Bacillota</taxon>
        <taxon>Clostridia</taxon>
        <taxon>Eubacteriales</taxon>
        <taxon>Oscillospiraceae</taxon>
        <taxon>Pseudoflavonifractor</taxon>
    </lineage>
</organism>
<name>A6P248_9FIRM</name>
<dbReference type="AlphaFoldDB" id="A6P248"/>
<proteinExistence type="predicted"/>
<keyword evidence="3" id="KW-1185">Reference proteome</keyword>
<evidence type="ECO:0000313" key="2">
    <source>
        <dbReference type="EMBL" id="EDM97717.1"/>
    </source>
</evidence>
<keyword evidence="1" id="KW-0472">Membrane</keyword>
<dbReference type="EMBL" id="AAXG02000049">
    <property type="protein sequence ID" value="EDM97717.1"/>
    <property type="molecule type" value="Genomic_DNA"/>
</dbReference>
<protein>
    <submittedName>
        <fullName evidence="2">Uncharacterized protein</fullName>
    </submittedName>
</protein>
<evidence type="ECO:0000256" key="1">
    <source>
        <dbReference type="SAM" id="Phobius"/>
    </source>
</evidence>
<keyword evidence="1" id="KW-0812">Transmembrane</keyword>
<evidence type="ECO:0000313" key="3">
    <source>
        <dbReference type="Proteomes" id="UP000003639"/>
    </source>
</evidence>
<dbReference type="Proteomes" id="UP000003639">
    <property type="component" value="Unassembled WGS sequence"/>
</dbReference>
<sequence length="52" mass="6235">MGPPPLRYPVVCFKLRLKRDILPLLFYGGYLLSYQFRADKSIPFPLFFYKFT</sequence>
<keyword evidence="1" id="KW-1133">Transmembrane helix</keyword>
<dbReference type="STRING" id="411467.BACCAP_04576"/>
<accession>A6P248</accession>
<feature type="transmembrane region" description="Helical" evidence="1">
    <location>
        <begin position="21"/>
        <end position="38"/>
    </location>
</feature>
<reference evidence="2 3" key="2">
    <citation type="submission" date="2007-06" db="EMBL/GenBank/DDBJ databases">
        <title>Draft genome sequence of Pseudoflavonifractor capillosus ATCC 29799.</title>
        <authorList>
            <person name="Sudarsanam P."/>
            <person name="Ley R."/>
            <person name="Guruge J."/>
            <person name="Turnbaugh P.J."/>
            <person name="Mahowald M."/>
            <person name="Liep D."/>
            <person name="Gordon J."/>
        </authorList>
    </citation>
    <scope>NUCLEOTIDE SEQUENCE [LARGE SCALE GENOMIC DNA]</scope>
    <source>
        <strain evidence="2 3">ATCC 29799</strain>
    </source>
</reference>
<reference evidence="2 3" key="1">
    <citation type="submission" date="2007-04" db="EMBL/GenBank/DDBJ databases">
        <authorList>
            <person name="Fulton L."/>
            <person name="Clifton S."/>
            <person name="Fulton B."/>
            <person name="Xu J."/>
            <person name="Minx P."/>
            <person name="Pepin K.H."/>
            <person name="Johnson M."/>
            <person name="Thiruvilangam P."/>
            <person name="Bhonagiri V."/>
            <person name="Nash W.E."/>
            <person name="Mardis E.R."/>
            <person name="Wilson R.K."/>
        </authorList>
    </citation>
    <scope>NUCLEOTIDE SEQUENCE [LARGE SCALE GENOMIC DNA]</scope>
    <source>
        <strain evidence="2 3">ATCC 29799</strain>
    </source>
</reference>
<gene>
    <name evidence="2" type="ORF">BACCAP_04576</name>
</gene>